<sequence length="179" mass="20386">MKRLFKIFGAAAFVFLLGIGLGCEESKEISTYNYNHWEDHYVTSEDFLSTQDSLTAGKTYLSIYSHIYSISMKQSQSLTAMVSLRNVSDTDTIYISKADYYNTKGELIRNYFKQPIYLNPLETVEIVIDERDNHGGSGANFIFKWTTKATTPEPYFEAIMTSLRSSQGLSFTTVGRRVE</sequence>
<dbReference type="Pfam" id="PF11322">
    <property type="entry name" value="DUF3124"/>
    <property type="match status" value="1"/>
</dbReference>
<protein>
    <submittedName>
        <fullName evidence="1">DUF3124 domain-containing protein</fullName>
    </submittedName>
</protein>
<dbReference type="Proteomes" id="UP001390963">
    <property type="component" value="Unassembled WGS sequence"/>
</dbReference>
<name>A0AB35YUK6_9FLAO</name>
<comment type="caution">
    <text evidence="1">The sequence shown here is derived from an EMBL/GenBank/DDBJ whole genome shotgun (WGS) entry which is preliminary data.</text>
</comment>
<evidence type="ECO:0000313" key="3">
    <source>
        <dbReference type="Proteomes" id="UP001388259"/>
    </source>
</evidence>
<reference evidence="1 4" key="1">
    <citation type="submission" date="2024-01" db="EMBL/GenBank/DDBJ databases">
        <title>Aequorivita flavus sp. nov., isolated from deep-sea sediment.</title>
        <authorList>
            <person name="Chen X."/>
        </authorList>
    </citation>
    <scope>NUCLEOTIDE SEQUENCE</scope>
    <source>
        <strain evidence="1">MCCC 1A16923</strain>
        <strain evidence="2 4">MCCC 1A16935</strain>
    </source>
</reference>
<dbReference type="AlphaFoldDB" id="A0AB35YUK6"/>
<evidence type="ECO:0000313" key="2">
    <source>
        <dbReference type="EMBL" id="MEM0574576.1"/>
    </source>
</evidence>
<accession>A0AB35YUK6</accession>
<dbReference type="Proteomes" id="UP001388259">
    <property type="component" value="Unassembled WGS sequence"/>
</dbReference>
<dbReference type="PROSITE" id="PS51257">
    <property type="entry name" value="PROKAR_LIPOPROTEIN"/>
    <property type="match status" value="1"/>
</dbReference>
<dbReference type="EMBL" id="JBANCF010000014">
    <property type="protein sequence ID" value="MEM0574576.1"/>
    <property type="molecule type" value="Genomic_DNA"/>
</dbReference>
<dbReference type="InterPro" id="IPR021471">
    <property type="entry name" value="DUF3124"/>
</dbReference>
<dbReference type="RefSeq" id="WP_342687243.1">
    <property type="nucleotide sequence ID" value="NZ_JAZBJM010000004.1"/>
</dbReference>
<gene>
    <name evidence="2" type="ORF">VZD24_13705</name>
    <name evidence="1" type="ORF">VZD85_08225</name>
</gene>
<keyword evidence="4" id="KW-1185">Reference proteome</keyword>
<evidence type="ECO:0000313" key="1">
    <source>
        <dbReference type="EMBL" id="MEM0518333.1"/>
    </source>
</evidence>
<proteinExistence type="predicted"/>
<dbReference type="EMBL" id="JAZBJM010000004">
    <property type="protein sequence ID" value="MEM0518333.1"/>
    <property type="molecule type" value="Genomic_DNA"/>
</dbReference>
<organism evidence="1 3">
    <name type="scientific">Aequorivita flava</name>
    <dbReference type="NCBI Taxonomy" id="3114371"/>
    <lineage>
        <taxon>Bacteria</taxon>
        <taxon>Pseudomonadati</taxon>
        <taxon>Bacteroidota</taxon>
        <taxon>Flavobacteriia</taxon>
        <taxon>Flavobacteriales</taxon>
        <taxon>Flavobacteriaceae</taxon>
        <taxon>Aequorivita</taxon>
    </lineage>
</organism>
<evidence type="ECO:0000313" key="4">
    <source>
        <dbReference type="Proteomes" id="UP001390963"/>
    </source>
</evidence>